<comment type="caution">
    <text evidence="1">The sequence shown here is derived from an EMBL/GenBank/DDBJ whole genome shotgun (WGS) entry which is preliminary data.</text>
</comment>
<accession>A0A644Y409</accession>
<name>A0A644Y409_9ZZZZ</name>
<reference evidence="1" key="1">
    <citation type="submission" date="2019-08" db="EMBL/GenBank/DDBJ databases">
        <authorList>
            <person name="Kucharzyk K."/>
            <person name="Murdoch R.W."/>
            <person name="Higgins S."/>
            <person name="Loffler F."/>
        </authorList>
    </citation>
    <scope>NUCLEOTIDE SEQUENCE</scope>
</reference>
<gene>
    <name evidence="1" type="ORF">SDC9_69685</name>
</gene>
<sequence>MRCGIYAVGGDVDFEDEIAFHVVIILGKHANLSIVGKNDNSLV</sequence>
<proteinExistence type="predicted"/>
<dbReference type="EMBL" id="VSSQ01003980">
    <property type="protein sequence ID" value="MPM23220.1"/>
    <property type="molecule type" value="Genomic_DNA"/>
</dbReference>
<evidence type="ECO:0000313" key="1">
    <source>
        <dbReference type="EMBL" id="MPM23220.1"/>
    </source>
</evidence>
<dbReference type="AlphaFoldDB" id="A0A644Y409"/>
<organism evidence="1">
    <name type="scientific">bioreactor metagenome</name>
    <dbReference type="NCBI Taxonomy" id="1076179"/>
    <lineage>
        <taxon>unclassified sequences</taxon>
        <taxon>metagenomes</taxon>
        <taxon>ecological metagenomes</taxon>
    </lineage>
</organism>
<protein>
    <submittedName>
        <fullName evidence="1">Uncharacterized protein</fullName>
    </submittedName>
</protein>